<feature type="transmembrane region" description="Helical" evidence="1">
    <location>
        <begin position="150"/>
        <end position="174"/>
    </location>
</feature>
<organism evidence="2 3">
    <name type="scientific">Thermococcus pacificus</name>
    <dbReference type="NCBI Taxonomy" id="71998"/>
    <lineage>
        <taxon>Archaea</taxon>
        <taxon>Methanobacteriati</taxon>
        <taxon>Methanobacteriota</taxon>
        <taxon>Thermococci</taxon>
        <taxon>Thermococcales</taxon>
        <taxon>Thermococcaceae</taxon>
        <taxon>Thermococcus</taxon>
    </lineage>
</organism>
<evidence type="ECO:0000313" key="2">
    <source>
        <dbReference type="EMBL" id="ASJ06280.1"/>
    </source>
</evidence>
<dbReference type="OrthoDB" id="101111at2157"/>
<keyword evidence="1" id="KW-1133">Transmembrane helix</keyword>
<protein>
    <submittedName>
        <fullName evidence="2">Hded protein</fullName>
    </submittedName>
</protein>
<feature type="transmembrane region" description="Helical" evidence="1">
    <location>
        <begin position="123"/>
        <end position="144"/>
    </location>
</feature>
<dbReference type="PANTHER" id="PTHR34989">
    <property type="entry name" value="PROTEIN HDED"/>
    <property type="match status" value="1"/>
</dbReference>
<reference evidence="2 3" key="1">
    <citation type="submission" date="2016-04" db="EMBL/GenBank/DDBJ databases">
        <title>Complete genome sequence of Thermococcus pacificus type strain P4.</title>
        <authorList>
            <person name="Oger P.M."/>
        </authorList>
    </citation>
    <scope>NUCLEOTIDE SEQUENCE [LARGE SCALE GENOMIC DNA]</scope>
    <source>
        <strain evidence="2 3">P-4</strain>
    </source>
</reference>
<dbReference type="KEGG" id="tpaf:A3L08_02510"/>
<accession>A0A218P6A0</accession>
<feature type="transmembrane region" description="Helical" evidence="1">
    <location>
        <begin position="91"/>
        <end position="111"/>
    </location>
</feature>
<gene>
    <name evidence="2" type="ORF">A3L08_02510</name>
</gene>
<dbReference type="GO" id="GO:0005886">
    <property type="term" value="C:plasma membrane"/>
    <property type="evidence" value="ECO:0007669"/>
    <property type="project" value="TreeGrafter"/>
</dbReference>
<feature type="transmembrane region" description="Helical" evidence="1">
    <location>
        <begin position="67"/>
        <end position="85"/>
    </location>
</feature>
<dbReference type="EMBL" id="CP015102">
    <property type="protein sequence ID" value="ASJ06280.1"/>
    <property type="molecule type" value="Genomic_DNA"/>
</dbReference>
<evidence type="ECO:0000313" key="3">
    <source>
        <dbReference type="Proteomes" id="UP000197418"/>
    </source>
</evidence>
<dbReference type="GeneID" id="33315107"/>
<dbReference type="Proteomes" id="UP000197418">
    <property type="component" value="Chromosome"/>
</dbReference>
<sequence>MEYGEVKKNWIWMLGLGIIFTTLGFAGLMILPLLTITSVAIFGAFMVVGGALQVIQGITKTKDWKSRTLHIIMGAIYVIGGIATLENPVLATTILTLVLGFSLITIGAIRIGVALQNKDISQWALMTLSGFLTILLGFMIVIQWPWSGLWAVGLFVSVDLIMSGLNFIAIALSAKMEHTQGQKNPSTG</sequence>
<dbReference type="RefSeq" id="WP_088853542.1">
    <property type="nucleotide sequence ID" value="NZ_CP015102.1"/>
</dbReference>
<dbReference type="PANTHER" id="PTHR34989:SF1">
    <property type="entry name" value="PROTEIN HDED"/>
    <property type="match status" value="1"/>
</dbReference>
<feature type="transmembrane region" description="Helical" evidence="1">
    <location>
        <begin position="12"/>
        <end position="30"/>
    </location>
</feature>
<dbReference type="AlphaFoldDB" id="A0A218P6A0"/>
<dbReference type="InterPro" id="IPR052712">
    <property type="entry name" value="Acid_resist_chaperone_HdeD"/>
</dbReference>
<evidence type="ECO:0000256" key="1">
    <source>
        <dbReference type="SAM" id="Phobius"/>
    </source>
</evidence>
<feature type="transmembrane region" description="Helical" evidence="1">
    <location>
        <begin position="36"/>
        <end position="55"/>
    </location>
</feature>
<keyword evidence="1" id="KW-0812">Transmembrane</keyword>
<proteinExistence type="predicted"/>
<keyword evidence="3" id="KW-1185">Reference proteome</keyword>
<dbReference type="InterPro" id="IPR005325">
    <property type="entry name" value="DUF308_memb"/>
</dbReference>
<name>A0A218P6A0_9EURY</name>
<dbReference type="Pfam" id="PF03729">
    <property type="entry name" value="DUF308"/>
    <property type="match status" value="1"/>
</dbReference>
<keyword evidence="1" id="KW-0472">Membrane</keyword>